<dbReference type="eggNOG" id="COG0662">
    <property type="taxonomic scope" value="Bacteria"/>
</dbReference>
<dbReference type="STRING" id="450851.PHZ_c2455"/>
<evidence type="ECO:0000259" key="1">
    <source>
        <dbReference type="Pfam" id="PF07883"/>
    </source>
</evidence>
<dbReference type="SUPFAM" id="SSF51182">
    <property type="entry name" value="RmlC-like cupins"/>
    <property type="match status" value="1"/>
</dbReference>
<name>B4RGF8_PHEZH</name>
<evidence type="ECO:0000313" key="2">
    <source>
        <dbReference type="EMBL" id="ACG78864.1"/>
    </source>
</evidence>
<keyword evidence="3" id="KW-1185">Reference proteome</keyword>
<evidence type="ECO:0000313" key="3">
    <source>
        <dbReference type="Proteomes" id="UP000001868"/>
    </source>
</evidence>
<gene>
    <name evidence="2" type="ordered locus">PHZ_c2455</name>
</gene>
<dbReference type="Gene3D" id="2.60.120.10">
    <property type="entry name" value="Jelly Rolls"/>
    <property type="match status" value="1"/>
</dbReference>
<dbReference type="AlphaFoldDB" id="B4RGF8"/>
<dbReference type="Pfam" id="PF07883">
    <property type="entry name" value="Cupin_2"/>
    <property type="match status" value="1"/>
</dbReference>
<proteinExistence type="predicted"/>
<dbReference type="InterPro" id="IPR011051">
    <property type="entry name" value="RmlC_Cupin_sf"/>
</dbReference>
<sequence>MGLPAGPAGRAHPHAEDGAGEAVRAAPALLGVLALGGAAGLALAAPPAVFVNEADVVRREPPPHGAHGMSTAYRISDVVPGRTMEFRKRVLHPGAAVGLHVIDHDEVYYVLSGEGEVTSDGVTRRLGPGGAAYLYRGAEVGIAQVGDQDLVLIVSYPLPAKP</sequence>
<dbReference type="Proteomes" id="UP000001868">
    <property type="component" value="Chromosome"/>
</dbReference>
<dbReference type="InterPro" id="IPR013096">
    <property type="entry name" value="Cupin_2"/>
</dbReference>
<dbReference type="KEGG" id="pzu:PHZ_c2455"/>
<reference evidence="2 3" key="1">
    <citation type="journal article" date="2008" name="BMC Genomics">
        <title>Complete genome of Phenylobacterium zucineum - a novel facultative intracellular bacterium isolated from human erythroleukemia cell line K562.</title>
        <authorList>
            <person name="Luo Y."/>
            <person name="Xu X."/>
            <person name="Ding Z."/>
            <person name="Liu Z."/>
            <person name="Zhang B."/>
            <person name="Yan Z."/>
            <person name="Sun J."/>
            <person name="Hu S."/>
            <person name="Hu X."/>
        </authorList>
    </citation>
    <scope>NUCLEOTIDE SEQUENCE [LARGE SCALE GENOMIC DNA]</scope>
    <source>
        <strain evidence="2 3">HLK1</strain>
    </source>
</reference>
<dbReference type="EMBL" id="CP000747">
    <property type="protein sequence ID" value="ACG78864.1"/>
    <property type="molecule type" value="Genomic_DNA"/>
</dbReference>
<feature type="domain" description="Cupin type-2" evidence="1">
    <location>
        <begin position="90"/>
        <end position="155"/>
    </location>
</feature>
<dbReference type="HOGENOM" id="CLU_138515_0_0_5"/>
<accession>B4RGF8</accession>
<organism evidence="2 3">
    <name type="scientific">Phenylobacterium zucineum (strain HLK1)</name>
    <dbReference type="NCBI Taxonomy" id="450851"/>
    <lineage>
        <taxon>Bacteria</taxon>
        <taxon>Pseudomonadati</taxon>
        <taxon>Pseudomonadota</taxon>
        <taxon>Alphaproteobacteria</taxon>
        <taxon>Caulobacterales</taxon>
        <taxon>Caulobacteraceae</taxon>
        <taxon>Phenylobacterium</taxon>
    </lineage>
</organism>
<protein>
    <submittedName>
        <fullName evidence="2">Cupin 2, conserved barrel</fullName>
    </submittedName>
</protein>
<dbReference type="InterPro" id="IPR014710">
    <property type="entry name" value="RmlC-like_jellyroll"/>
</dbReference>